<keyword evidence="1" id="KW-1133">Transmembrane helix</keyword>
<evidence type="ECO:0000256" key="1">
    <source>
        <dbReference type="SAM" id="Phobius"/>
    </source>
</evidence>
<dbReference type="EMBL" id="BARW01000005">
    <property type="protein sequence ID" value="GAI67513.1"/>
    <property type="molecule type" value="Genomic_DNA"/>
</dbReference>
<proteinExistence type="predicted"/>
<protein>
    <recommendedName>
        <fullName evidence="2">C2H2-type domain-containing protein</fullName>
    </recommendedName>
</protein>
<dbReference type="PROSITE" id="PS50157">
    <property type="entry name" value="ZINC_FINGER_C2H2_2"/>
    <property type="match status" value="1"/>
</dbReference>
<keyword evidence="1" id="KW-0472">Membrane</keyword>
<feature type="domain" description="C2H2-type" evidence="2">
    <location>
        <begin position="41"/>
        <end position="69"/>
    </location>
</feature>
<accession>X1QH30</accession>
<dbReference type="AlphaFoldDB" id="X1QH30"/>
<sequence length="76" mass="7971">MAEVAERKISPAVVIVGGLGLGLAAVLAIFALAGAAPPEGYVCPYCGATFDTYEDLVAHVQSEHPGERIPIHIIWQ</sequence>
<evidence type="ECO:0000259" key="2">
    <source>
        <dbReference type="PROSITE" id="PS50157"/>
    </source>
</evidence>
<organism evidence="3">
    <name type="scientific">marine sediment metagenome</name>
    <dbReference type="NCBI Taxonomy" id="412755"/>
    <lineage>
        <taxon>unclassified sequences</taxon>
        <taxon>metagenomes</taxon>
        <taxon>ecological metagenomes</taxon>
    </lineage>
</organism>
<evidence type="ECO:0000313" key="3">
    <source>
        <dbReference type="EMBL" id="GAI67513.1"/>
    </source>
</evidence>
<feature type="transmembrane region" description="Helical" evidence="1">
    <location>
        <begin position="12"/>
        <end position="36"/>
    </location>
</feature>
<keyword evidence="1" id="KW-0812">Transmembrane</keyword>
<gene>
    <name evidence="3" type="ORF">S12H4_00080</name>
</gene>
<comment type="caution">
    <text evidence="3">The sequence shown here is derived from an EMBL/GenBank/DDBJ whole genome shotgun (WGS) entry which is preliminary data.</text>
</comment>
<dbReference type="PROSITE" id="PS00028">
    <property type="entry name" value="ZINC_FINGER_C2H2_1"/>
    <property type="match status" value="1"/>
</dbReference>
<dbReference type="InterPro" id="IPR013087">
    <property type="entry name" value="Znf_C2H2_type"/>
</dbReference>
<reference evidence="3" key="1">
    <citation type="journal article" date="2014" name="Front. Microbiol.">
        <title>High frequency of phylogenetically diverse reductive dehalogenase-homologous genes in deep subseafloor sedimentary metagenomes.</title>
        <authorList>
            <person name="Kawai M."/>
            <person name="Futagami T."/>
            <person name="Toyoda A."/>
            <person name="Takaki Y."/>
            <person name="Nishi S."/>
            <person name="Hori S."/>
            <person name="Arai W."/>
            <person name="Tsubouchi T."/>
            <person name="Morono Y."/>
            <person name="Uchiyama I."/>
            <person name="Ito T."/>
            <person name="Fujiyama A."/>
            <person name="Inagaki F."/>
            <person name="Takami H."/>
        </authorList>
    </citation>
    <scope>NUCLEOTIDE SEQUENCE</scope>
    <source>
        <strain evidence="3">Expedition CK06-06</strain>
    </source>
</reference>
<dbReference type="SMART" id="SM00355">
    <property type="entry name" value="ZnF_C2H2"/>
    <property type="match status" value="1"/>
</dbReference>
<name>X1QH30_9ZZZZ</name>